<dbReference type="EMBL" id="SRHE01000132">
    <property type="protein sequence ID" value="TWW09980.1"/>
    <property type="molecule type" value="Genomic_DNA"/>
</dbReference>
<proteinExistence type="inferred from homology"/>
<comment type="similarity">
    <text evidence="1">Belongs to the TolB family.</text>
</comment>
<protein>
    <recommendedName>
        <fullName evidence="4">Dipeptidylpeptidase IV N-terminal domain-containing protein</fullName>
    </recommendedName>
</protein>
<sequence>MFRRVIQLALWLVLWSAYDETSLGVTPGVMTPETTPYLRLNDPLHHMRLDPKGRFMAYIREDGLGLRVVDMKSKDVFHVTDAQVGASFFWAPDGLRLFYRELRQTGKDEEAVESVIKAYDCALNKSVEIDRVTSSTGLLTFDPRDLRLQLMTAKGIRTKRIYFPDERLAKWQVAQRHEAGKWLATQAGMLWVTQGGYAMKKLTDDGTGVDSFSIAPDGGAVAWATRGGRVYMMRSNKDVKFIGHGRDPSWHPEKPEIVYAAARRVGKQVVSYDLRIVDSEGHGKYLTSSQFSAERWPHWSPNGQQLLYTVANSTDIYTLELKQ</sequence>
<organism evidence="2 3">
    <name type="scientific">Planctomyces bekefii</name>
    <dbReference type="NCBI Taxonomy" id="1653850"/>
    <lineage>
        <taxon>Bacteria</taxon>
        <taxon>Pseudomonadati</taxon>
        <taxon>Planctomycetota</taxon>
        <taxon>Planctomycetia</taxon>
        <taxon>Planctomycetales</taxon>
        <taxon>Planctomycetaceae</taxon>
        <taxon>Planctomyces</taxon>
    </lineage>
</organism>
<evidence type="ECO:0000313" key="3">
    <source>
        <dbReference type="Proteomes" id="UP000321083"/>
    </source>
</evidence>
<evidence type="ECO:0000313" key="2">
    <source>
        <dbReference type="EMBL" id="TWW09980.1"/>
    </source>
</evidence>
<dbReference type="AlphaFoldDB" id="A0A5C6M5C4"/>
<reference evidence="2 3" key="1">
    <citation type="submission" date="2019-08" db="EMBL/GenBank/DDBJ databases">
        <title>100 year-old enigma solved: identification of Planctomyces bekefii, the type genus and species of the phylum Planctomycetes.</title>
        <authorList>
            <person name="Svetlana D.N."/>
            <person name="Overmann J."/>
        </authorList>
    </citation>
    <scope>NUCLEOTIDE SEQUENCE [LARGE SCALE GENOMIC DNA]</scope>
    <source>
        <strain evidence="2">Phe10_nw2017</strain>
    </source>
</reference>
<dbReference type="PANTHER" id="PTHR36842:SF1">
    <property type="entry name" value="PROTEIN TOLB"/>
    <property type="match status" value="1"/>
</dbReference>
<keyword evidence="3" id="KW-1185">Reference proteome</keyword>
<dbReference type="Gene3D" id="2.120.10.30">
    <property type="entry name" value="TolB, C-terminal domain"/>
    <property type="match status" value="1"/>
</dbReference>
<dbReference type="SUPFAM" id="SSF82171">
    <property type="entry name" value="DPP6 N-terminal domain-like"/>
    <property type="match status" value="1"/>
</dbReference>
<reference evidence="2 3" key="2">
    <citation type="submission" date="2019-08" db="EMBL/GenBank/DDBJ databases">
        <authorList>
            <person name="Henke P."/>
        </authorList>
    </citation>
    <scope>NUCLEOTIDE SEQUENCE [LARGE SCALE GENOMIC DNA]</scope>
    <source>
        <strain evidence="2">Phe10_nw2017</strain>
    </source>
</reference>
<dbReference type="InterPro" id="IPR011659">
    <property type="entry name" value="WD40"/>
</dbReference>
<gene>
    <name evidence="2" type="ORF">E3A20_08850</name>
</gene>
<dbReference type="Pfam" id="PF07676">
    <property type="entry name" value="PD40"/>
    <property type="match status" value="1"/>
</dbReference>
<dbReference type="PANTHER" id="PTHR36842">
    <property type="entry name" value="PROTEIN TOLB HOMOLOG"/>
    <property type="match status" value="1"/>
</dbReference>
<dbReference type="InterPro" id="IPR011042">
    <property type="entry name" value="6-blade_b-propeller_TolB-like"/>
</dbReference>
<evidence type="ECO:0000256" key="1">
    <source>
        <dbReference type="ARBA" id="ARBA00009820"/>
    </source>
</evidence>
<comment type="caution">
    <text evidence="2">The sequence shown here is derived from an EMBL/GenBank/DDBJ whole genome shotgun (WGS) entry which is preliminary data.</text>
</comment>
<name>A0A5C6M5C4_9PLAN</name>
<dbReference type="Proteomes" id="UP000321083">
    <property type="component" value="Unassembled WGS sequence"/>
</dbReference>
<accession>A0A5C6M5C4</accession>
<evidence type="ECO:0008006" key="4">
    <source>
        <dbReference type="Google" id="ProtNLM"/>
    </source>
</evidence>